<keyword evidence="2" id="KW-1185">Reference proteome</keyword>
<sequence length="654" mass="76188">MRENGGGGGVPVESRTPRRNPSWSFSYATSTSHGLNRNCFRYFEEDEVPHTEPLEEPQPGQVHVAFDGTPPNEVPQPMEVEGQVEGGSTLENQAVEEETQASNMAKKRRIVQDTDEQPRCNDLELEHVKLVNKVRLPWSQTLYGNFTGEDQEPDFFQLAEDQEREEKRRREAQAYTIINLVLEEHLLEQIGKNIYFDLVDLDKVGSCRLKNQMPFSAFKEDIAKGYGVPVQCQRFWTWAKRQNHTYRLDRPLTREEETRTFGQLMAFCKKNDNGVAVLNLFMETKNEPDPHSLPLPSKSEEDILVFLKLYDPEKAQLRYVGSLLVRSCQRPTEIISKLNEKAVFSPDEEIELYEEIKFERCHELESEPCVMCQRLDKETSFESSQKSSSQAHQYQYPDVPSFMKYVKYRQVVRFRKLDRPQENDFSLELSKLHTYANLAAKVAQRLDLKDSSKISFTPHDCFFKGPHPFPIKYQTEDRLIDMLNLGRFYQVVFYHGTATKEKPIIHNTTLLKKNTVGDVLTEIKEKVFLPKAQLRLLQLRSHTIYEVFKRTDKIEHIKSEGDWTLRAEEDEIRKVDNFGEPFLLVVGENETLASVKVRIQHKLEVPSEEFSKWKFAFVFVGYTRYLPDSCILSRLFGEERNGVWDNRYLGLEHA</sequence>
<evidence type="ECO:0000313" key="2">
    <source>
        <dbReference type="Proteomes" id="UP001055811"/>
    </source>
</evidence>
<gene>
    <name evidence="1" type="ORF">L2E82_33151</name>
</gene>
<dbReference type="Proteomes" id="UP001055811">
    <property type="component" value="Linkage Group LG06"/>
</dbReference>
<comment type="caution">
    <text evidence="1">The sequence shown here is derived from an EMBL/GenBank/DDBJ whole genome shotgun (WGS) entry which is preliminary data.</text>
</comment>
<accession>A0ACB9BJL6</accession>
<evidence type="ECO:0000313" key="1">
    <source>
        <dbReference type="EMBL" id="KAI3722123.1"/>
    </source>
</evidence>
<name>A0ACB9BJL6_CICIN</name>
<reference evidence="2" key="1">
    <citation type="journal article" date="2022" name="Mol. Ecol. Resour.">
        <title>The genomes of chicory, endive, great burdock and yacon provide insights into Asteraceae palaeo-polyploidization history and plant inulin production.</title>
        <authorList>
            <person name="Fan W."/>
            <person name="Wang S."/>
            <person name="Wang H."/>
            <person name="Wang A."/>
            <person name="Jiang F."/>
            <person name="Liu H."/>
            <person name="Zhao H."/>
            <person name="Xu D."/>
            <person name="Zhang Y."/>
        </authorList>
    </citation>
    <scope>NUCLEOTIDE SEQUENCE [LARGE SCALE GENOMIC DNA]</scope>
    <source>
        <strain evidence="2">cv. Punajuju</strain>
    </source>
</reference>
<protein>
    <submittedName>
        <fullName evidence="1">Uncharacterized protein</fullName>
    </submittedName>
</protein>
<reference evidence="1 2" key="2">
    <citation type="journal article" date="2022" name="Mol. Ecol. Resour.">
        <title>The genomes of chicory, endive, great burdock and yacon provide insights into Asteraceae paleo-polyploidization history and plant inulin production.</title>
        <authorList>
            <person name="Fan W."/>
            <person name="Wang S."/>
            <person name="Wang H."/>
            <person name="Wang A."/>
            <person name="Jiang F."/>
            <person name="Liu H."/>
            <person name="Zhao H."/>
            <person name="Xu D."/>
            <person name="Zhang Y."/>
        </authorList>
    </citation>
    <scope>NUCLEOTIDE SEQUENCE [LARGE SCALE GENOMIC DNA]</scope>
    <source>
        <strain evidence="2">cv. Punajuju</strain>
        <tissue evidence="1">Leaves</tissue>
    </source>
</reference>
<dbReference type="EMBL" id="CM042014">
    <property type="protein sequence ID" value="KAI3722123.1"/>
    <property type="molecule type" value="Genomic_DNA"/>
</dbReference>
<proteinExistence type="predicted"/>
<organism evidence="1 2">
    <name type="scientific">Cichorium intybus</name>
    <name type="common">Chicory</name>
    <dbReference type="NCBI Taxonomy" id="13427"/>
    <lineage>
        <taxon>Eukaryota</taxon>
        <taxon>Viridiplantae</taxon>
        <taxon>Streptophyta</taxon>
        <taxon>Embryophyta</taxon>
        <taxon>Tracheophyta</taxon>
        <taxon>Spermatophyta</taxon>
        <taxon>Magnoliopsida</taxon>
        <taxon>eudicotyledons</taxon>
        <taxon>Gunneridae</taxon>
        <taxon>Pentapetalae</taxon>
        <taxon>asterids</taxon>
        <taxon>campanulids</taxon>
        <taxon>Asterales</taxon>
        <taxon>Asteraceae</taxon>
        <taxon>Cichorioideae</taxon>
        <taxon>Cichorieae</taxon>
        <taxon>Cichoriinae</taxon>
        <taxon>Cichorium</taxon>
    </lineage>
</organism>